<evidence type="ECO:0000313" key="2">
    <source>
        <dbReference type="Proteomes" id="UP000886653"/>
    </source>
</evidence>
<keyword evidence="2" id="KW-1185">Reference proteome</keyword>
<comment type="caution">
    <text evidence="1">The sequence shown here is derived from an EMBL/GenBank/DDBJ whole genome shotgun (WGS) entry which is preliminary data.</text>
</comment>
<protein>
    <submittedName>
        <fullName evidence="1">Uncharacterized protein</fullName>
    </submittedName>
</protein>
<name>A0A9P6TCU9_9BASI</name>
<dbReference type="AlphaFoldDB" id="A0A9P6TCU9"/>
<organism evidence="1 2">
    <name type="scientific">Cronartium quercuum f. sp. fusiforme G11</name>
    <dbReference type="NCBI Taxonomy" id="708437"/>
    <lineage>
        <taxon>Eukaryota</taxon>
        <taxon>Fungi</taxon>
        <taxon>Dikarya</taxon>
        <taxon>Basidiomycota</taxon>
        <taxon>Pucciniomycotina</taxon>
        <taxon>Pucciniomycetes</taxon>
        <taxon>Pucciniales</taxon>
        <taxon>Coleosporiaceae</taxon>
        <taxon>Cronartium</taxon>
    </lineage>
</organism>
<evidence type="ECO:0000313" key="1">
    <source>
        <dbReference type="EMBL" id="KAG0147682.1"/>
    </source>
</evidence>
<dbReference type="Proteomes" id="UP000886653">
    <property type="component" value="Unassembled WGS sequence"/>
</dbReference>
<gene>
    <name evidence="1" type="ORF">CROQUDRAFT_42455</name>
</gene>
<dbReference type="OrthoDB" id="10433766at2759"/>
<dbReference type="EMBL" id="MU167245">
    <property type="protein sequence ID" value="KAG0147682.1"/>
    <property type="molecule type" value="Genomic_DNA"/>
</dbReference>
<reference evidence="1" key="1">
    <citation type="submission" date="2013-11" db="EMBL/GenBank/DDBJ databases">
        <title>Genome sequence of the fusiform rust pathogen reveals effectors for host alternation and coevolution with pine.</title>
        <authorList>
            <consortium name="DOE Joint Genome Institute"/>
            <person name="Smith K."/>
            <person name="Pendleton A."/>
            <person name="Kubisiak T."/>
            <person name="Anderson C."/>
            <person name="Salamov A."/>
            <person name="Aerts A."/>
            <person name="Riley R."/>
            <person name="Clum A."/>
            <person name="Lindquist E."/>
            <person name="Ence D."/>
            <person name="Campbell M."/>
            <person name="Kronenberg Z."/>
            <person name="Feau N."/>
            <person name="Dhillon B."/>
            <person name="Hamelin R."/>
            <person name="Burleigh J."/>
            <person name="Smith J."/>
            <person name="Yandell M."/>
            <person name="Nelson C."/>
            <person name="Grigoriev I."/>
            <person name="Davis J."/>
        </authorList>
    </citation>
    <scope>NUCLEOTIDE SEQUENCE</scope>
    <source>
        <strain evidence="1">G11</strain>
    </source>
</reference>
<accession>A0A9P6TCU9</accession>
<sequence length="92" mass="10392">MPSISVTLTKAQLLERCTVLVNTPEVKHLPSDSYIINASALYSSEWHRQATGALWTAVKPEEWIQAIKTGVVKWVEERPPKDDEDNSDQVED</sequence>
<proteinExistence type="predicted"/>